<sequence length="293" mass="33181">MAAIRFFLLLILLGGLTVLLVQNWTPVLSLVFLGGQTQALPLSIWILFSVAAGAITSIFIASCFQISSYFAQPRAKKQRRRAAKTSTRFATEEKNPNKTPDPPKTNTYSYTGSSPRQTQTSVQDDSDGWDTAANDDWDFTEDTEPITQAPDRQEYTDRAVADRKRSSNLDDDWDYVPQDTQRQPQERQKNYASDEINRPASNDSNEPNEPKRSDRSASVYSYSAREPKNSGIGRTESVYDAEYRVLTPPYKQQNSSSPPPSNRPQNNDDDDWGFVNDEDWKVDNEDDSPRSEK</sequence>
<evidence type="ECO:0000256" key="1">
    <source>
        <dbReference type="SAM" id="MobiDB-lite"/>
    </source>
</evidence>
<accession>A0A9X5I951</accession>
<gene>
    <name evidence="3" type="ORF">QH73_0027280</name>
</gene>
<keyword evidence="2" id="KW-0472">Membrane</keyword>
<protein>
    <submittedName>
        <fullName evidence="3">LapA family protein</fullName>
    </submittedName>
</protein>
<feature type="compositionally biased region" description="Basic and acidic residues" evidence="1">
    <location>
        <begin position="151"/>
        <end position="168"/>
    </location>
</feature>
<reference evidence="3 4" key="1">
    <citation type="journal article" date="2015" name="Genome Announc.">
        <title>Draft Genome Sequence of the Terrestrial Cyanobacterium Scytonema millei VB511283, Isolated from Eastern India.</title>
        <authorList>
            <person name="Sen D."/>
            <person name="Chandrababunaidu M.M."/>
            <person name="Singh D."/>
            <person name="Sanghi N."/>
            <person name="Ghorai A."/>
            <person name="Mishra G.P."/>
            <person name="Madduluri M."/>
            <person name="Adhikary S.P."/>
            <person name="Tripathy S."/>
        </authorList>
    </citation>
    <scope>NUCLEOTIDE SEQUENCE [LARGE SCALE GENOMIC DNA]</scope>
    <source>
        <strain evidence="3 4">VB511283</strain>
    </source>
</reference>
<keyword evidence="2" id="KW-1133">Transmembrane helix</keyword>
<keyword evidence="2" id="KW-0812">Transmembrane</keyword>
<dbReference type="RefSeq" id="WP_039713618.1">
    <property type="nucleotide sequence ID" value="NZ_JTJC03000017.1"/>
</dbReference>
<feature type="compositionally biased region" description="Basic and acidic residues" evidence="1">
    <location>
        <begin position="278"/>
        <end position="293"/>
    </location>
</feature>
<organism evidence="3 4">
    <name type="scientific">Scytonema millei VB511283</name>
    <dbReference type="NCBI Taxonomy" id="1245923"/>
    <lineage>
        <taxon>Bacteria</taxon>
        <taxon>Bacillati</taxon>
        <taxon>Cyanobacteriota</taxon>
        <taxon>Cyanophyceae</taxon>
        <taxon>Nostocales</taxon>
        <taxon>Scytonemataceae</taxon>
        <taxon>Scytonema</taxon>
    </lineage>
</organism>
<evidence type="ECO:0000313" key="3">
    <source>
        <dbReference type="EMBL" id="NHC38282.1"/>
    </source>
</evidence>
<evidence type="ECO:0000256" key="2">
    <source>
        <dbReference type="SAM" id="Phobius"/>
    </source>
</evidence>
<name>A0A9X5I951_9CYAN</name>
<feature type="compositionally biased region" description="Polar residues" evidence="1">
    <location>
        <begin position="108"/>
        <end position="123"/>
    </location>
</feature>
<feature type="region of interest" description="Disordered" evidence="1">
    <location>
        <begin position="77"/>
        <end position="293"/>
    </location>
</feature>
<keyword evidence="4" id="KW-1185">Reference proteome</keyword>
<feature type="compositionally biased region" description="Acidic residues" evidence="1">
    <location>
        <begin position="124"/>
        <end position="144"/>
    </location>
</feature>
<proteinExistence type="predicted"/>
<dbReference type="AlphaFoldDB" id="A0A9X5I951"/>
<dbReference type="OrthoDB" id="428681at2"/>
<comment type="caution">
    <text evidence="3">The sequence shown here is derived from an EMBL/GenBank/DDBJ whole genome shotgun (WGS) entry which is preliminary data.</text>
</comment>
<feature type="transmembrane region" description="Helical" evidence="2">
    <location>
        <begin position="45"/>
        <end position="71"/>
    </location>
</feature>
<dbReference type="EMBL" id="JTJC03000017">
    <property type="protein sequence ID" value="NHC38282.1"/>
    <property type="molecule type" value="Genomic_DNA"/>
</dbReference>
<evidence type="ECO:0000313" key="4">
    <source>
        <dbReference type="Proteomes" id="UP000031532"/>
    </source>
</evidence>
<dbReference type="Proteomes" id="UP000031532">
    <property type="component" value="Unassembled WGS sequence"/>
</dbReference>